<feature type="compositionally biased region" description="Basic and acidic residues" evidence="1">
    <location>
        <begin position="310"/>
        <end position="341"/>
    </location>
</feature>
<reference evidence="2" key="1">
    <citation type="submission" date="2021-01" db="EMBL/GenBank/DDBJ databases">
        <authorList>
            <person name="Corre E."/>
            <person name="Pelletier E."/>
            <person name="Niang G."/>
            <person name="Scheremetjew M."/>
            <person name="Finn R."/>
            <person name="Kale V."/>
            <person name="Holt S."/>
            <person name="Cochrane G."/>
            <person name="Meng A."/>
            <person name="Brown T."/>
            <person name="Cohen L."/>
        </authorList>
    </citation>
    <scope>NUCLEOTIDE SEQUENCE</scope>
    <source>
        <strain evidence="2">GSBS06</strain>
    </source>
</reference>
<evidence type="ECO:0008006" key="3">
    <source>
        <dbReference type="Google" id="ProtNLM"/>
    </source>
</evidence>
<protein>
    <recommendedName>
        <fullName evidence="3">DEK C-terminal domain-containing protein</fullName>
    </recommendedName>
</protein>
<organism evidence="2">
    <name type="scientific">Aplanochytrium stocchinoi</name>
    <dbReference type="NCBI Taxonomy" id="215587"/>
    <lineage>
        <taxon>Eukaryota</taxon>
        <taxon>Sar</taxon>
        <taxon>Stramenopiles</taxon>
        <taxon>Bigyra</taxon>
        <taxon>Labyrinthulomycetes</taxon>
        <taxon>Thraustochytrida</taxon>
        <taxon>Thraustochytriidae</taxon>
        <taxon>Aplanochytrium</taxon>
    </lineage>
</organism>
<sequence>MSEAAAAATPNAKEEGKKENQEPKPVEEKSKEKAEEPKENKEGESDKKDQEDAEPKNESKPVKTPKPEKPKVMPSAGSRKSSRSRKSVENFNYDDRAAKKEKLDQFEVKPGKGVTVAEFPGIENLLKKYTATSVELQYIYRLMFNRTGKKDERKKHIREFSGITWATEKDEILERIADMTLKWHKDMILKLMDMFGIDRSSKTGGVSKGDLQERLALWLIEPTVPKKELAVTRTKSKSKSSKRKRKSTSSSSKKKKKTKKKKEKKNKKVESSSEDSSSDDSSSEESESEEEPPKKKKKKKKEKKKKEKKAKVESQEKEKEKESEIKQSEKPKGQSEEEKSIAKSISDYIKEQDDPSSISFKVLKQHIEGKFGEGKAKEYRSLIKETAFKLLD</sequence>
<feature type="compositionally biased region" description="Basic residues" evidence="1">
    <location>
        <begin position="234"/>
        <end position="267"/>
    </location>
</feature>
<dbReference type="GO" id="GO:0005634">
    <property type="term" value="C:nucleus"/>
    <property type="evidence" value="ECO:0007669"/>
    <property type="project" value="TreeGrafter"/>
</dbReference>
<feature type="compositionally biased region" description="Basic residues" evidence="1">
    <location>
        <begin position="294"/>
        <end position="309"/>
    </location>
</feature>
<dbReference type="PANTHER" id="PTHR13468:SF1">
    <property type="entry name" value="PROTEIN DEK"/>
    <property type="match status" value="1"/>
</dbReference>
<dbReference type="EMBL" id="HBIN01013605">
    <property type="protein sequence ID" value="CAE0440133.1"/>
    <property type="molecule type" value="Transcribed_RNA"/>
</dbReference>
<evidence type="ECO:0000313" key="2">
    <source>
        <dbReference type="EMBL" id="CAE0440133.1"/>
    </source>
</evidence>
<feature type="region of interest" description="Disordered" evidence="1">
    <location>
        <begin position="1"/>
        <end position="93"/>
    </location>
</feature>
<evidence type="ECO:0000256" key="1">
    <source>
        <dbReference type="SAM" id="MobiDB-lite"/>
    </source>
</evidence>
<feature type="region of interest" description="Disordered" evidence="1">
    <location>
        <begin position="228"/>
        <end position="356"/>
    </location>
</feature>
<feature type="compositionally biased region" description="Acidic residues" evidence="1">
    <location>
        <begin position="272"/>
        <end position="290"/>
    </location>
</feature>
<gene>
    <name evidence="2" type="ORF">ASTO00021_LOCUS10281</name>
</gene>
<accession>A0A7S3PI80</accession>
<dbReference type="GO" id="GO:2000779">
    <property type="term" value="P:regulation of double-strand break repair"/>
    <property type="evidence" value="ECO:0007669"/>
    <property type="project" value="TreeGrafter"/>
</dbReference>
<dbReference type="GO" id="GO:0006325">
    <property type="term" value="P:chromatin organization"/>
    <property type="evidence" value="ECO:0007669"/>
    <property type="project" value="InterPro"/>
</dbReference>
<dbReference type="InterPro" id="IPR044198">
    <property type="entry name" value="DEK"/>
</dbReference>
<dbReference type="PANTHER" id="PTHR13468">
    <property type="entry name" value="DEK PROTEIN"/>
    <property type="match status" value="1"/>
</dbReference>
<dbReference type="AlphaFoldDB" id="A0A7S3PI80"/>
<proteinExistence type="predicted"/>
<feature type="compositionally biased region" description="Basic and acidic residues" evidence="1">
    <location>
        <begin position="12"/>
        <end position="71"/>
    </location>
</feature>
<name>A0A7S3PI80_9STRA</name>
<dbReference type="GO" id="GO:0003677">
    <property type="term" value="F:DNA binding"/>
    <property type="evidence" value="ECO:0007669"/>
    <property type="project" value="InterPro"/>
</dbReference>
<dbReference type="GO" id="GO:0042393">
    <property type="term" value="F:histone binding"/>
    <property type="evidence" value="ECO:0007669"/>
    <property type="project" value="TreeGrafter"/>
</dbReference>